<protein>
    <submittedName>
        <fullName evidence="1">Uncharacterized protein</fullName>
    </submittedName>
</protein>
<comment type="caution">
    <text evidence="1">The sequence shown here is derived from an EMBL/GenBank/DDBJ whole genome shotgun (WGS) entry which is preliminary data.</text>
</comment>
<sequence length="50" mass="5729">MRKQLGVNKLGQMLNAMTKEAVFPEHKSITNHAVRKFLVQKPSKCKHSTH</sequence>
<organism evidence="1 2">
    <name type="scientific">Dreissena polymorpha</name>
    <name type="common">Zebra mussel</name>
    <name type="synonym">Mytilus polymorpha</name>
    <dbReference type="NCBI Taxonomy" id="45954"/>
    <lineage>
        <taxon>Eukaryota</taxon>
        <taxon>Metazoa</taxon>
        <taxon>Spiralia</taxon>
        <taxon>Lophotrochozoa</taxon>
        <taxon>Mollusca</taxon>
        <taxon>Bivalvia</taxon>
        <taxon>Autobranchia</taxon>
        <taxon>Heteroconchia</taxon>
        <taxon>Euheterodonta</taxon>
        <taxon>Imparidentia</taxon>
        <taxon>Neoheterodontei</taxon>
        <taxon>Myida</taxon>
        <taxon>Dreissenoidea</taxon>
        <taxon>Dreissenidae</taxon>
        <taxon>Dreissena</taxon>
    </lineage>
</organism>
<evidence type="ECO:0000313" key="1">
    <source>
        <dbReference type="EMBL" id="KAH3792365.1"/>
    </source>
</evidence>
<dbReference type="Proteomes" id="UP000828390">
    <property type="component" value="Unassembled WGS sequence"/>
</dbReference>
<name>A0A9D4IZ85_DREPO</name>
<proteinExistence type="predicted"/>
<reference evidence="1" key="1">
    <citation type="journal article" date="2019" name="bioRxiv">
        <title>The Genome of the Zebra Mussel, Dreissena polymorpha: A Resource for Invasive Species Research.</title>
        <authorList>
            <person name="McCartney M.A."/>
            <person name="Auch B."/>
            <person name="Kono T."/>
            <person name="Mallez S."/>
            <person name="Zhang Y."/>
            <person name="Obille A."/>
            <person name="Becker A."/>
            <person name="Abrahante J.E."/>
            <person name="Garbe J."/>
            <person name="Badalamenti J.P."/>
            <person name="Herman A."/>
            <person name="Mangelson H."/>
            <person name="Liachko I."/>
            <person name="Sullivan S."/>
            <person name="Sone E.D."/>
            <person name="Koren S."/>
            <person name="Silverstein K.A.T."/>
            <person name="Beckman K.B."/>
            <person name="Gohl D.M."/>
        </authorList>
    </citation>
    <scope>NUCLEOTIDE SEQUENCE</scope>
    <source>
        <strain evidence="1">Duluth1</strain>
        <tissue evidence="1">Whole animal</tissue>
    </source>
</reference>
<reference evidence="1" key="2">
    <citation type="submission" date="2020-11" db="EMBL/GenBank/DDBJ databases">
        <authorList>
            <person name="McCartney M.A."/>
            <person name="Auch B."/>
            <person name="Kono T."/>
            <person name="Mallez S."/>
            <person name="Becker A."/>
            <person name="Gohl D.M."/>
            <person name="Silverstein K.A.T."/>
            <person name="Koren S."/>
            <person name="Bechman K.B."/>
            <person name="Herman A."/>
            <person name="Abrahante J.E."/>
            <person name="Garbe J."/>
        </authorList>
    </citation>
    <scope>NUCLEOTIDE SEQUENCE</scope>
    <source>
        <strain evidence="1">Duluth1</strain>
        <tissue evidence="1">Whole animal</tissue>
    </source>
</reference>
<dbReference type="AlphaFoldDB" id="A0A9D4IZ85"/>
<dbReference type="EMBL" id="JAIWYP010000007">
    <property type="protein sequence ID" value="KAH3792365.1"/>
    <property type="molecule type" value="Genomic_DNA"/>
</dbReference>
<accession>A0A9D4IZ85</accession>
<gene>
    <name evidence="1" type="ORF">DPMN_145860</name>
</gene>
<evidence type="ECO:0000313" key="2">
    <source>
        <dbReference type="Proteomes" id="UP000828390"/>
    </source>
</evidence>
<keyword evidence="2" id="KW-1185">Reference proteome</keyword>